<dbReference type="Proteomes" id="UP000886469">
    <property type="component" value="Unassembled WGS sequence"/>
</dbReference>
<gene>
    <name evidence="1" type="ORF">E4Q08_16450</name>
</gene>
<dbReference type="EMBL" id="SPMX01000053">
    <property type="protein sequence ID" value="NMQ06720.1"/>
    <property type="molecule type" value="Genomic_DNA"/>
</dbReference>
<dbReference type="RefSeq" id="WP_169071181.1">
    <property type="nucleotide sequence ID" value="NZ_JAZKUC010000001.1"/>
</dbReference>
<name>A0ABX1TDS8_9PROT</name>
<keyword evidence="2" id="KW-1185">Reference proteome</keyword>
<reference evidence="1" key="1">
    <citation type="submission" date="2019-03" db="EMBL/GenBank/DDBJ databases">
        <title>Metabolic reconstructions from genomes of highly enriched 'Candidatus Accumulibacter' and 'Candidatus Competibacter' bioreactor populations.</title>
        <authorList>
            <person name="Annavajhala M.K."/>
            <person name="Welles L."/>
            <person name="Abbas B."/>
            <person name="Sorokin D."/>
            <person name="Park H."/>
            <person name="Van Loosdrecht M."/>
            <person name="Chandran K."/>
        </authorList>
    </citation>
    <scope>NUCLEOTIDE SEQUENCE</scope>
    <source>
        <strain evidence="1">SBR_L</strain>
    </source>
</reference>
<evidence type="ECO:0000313" key="2">
    <source>
        <dbReference type="Proteomes" id="UP000886469"/>
    </source>
</evidence>
<organism evidence="1 2">
    <name type="scientific">Candidatus Accumulibacter contiguus</name>
    <dbReference type="NCBI Taxonomy" id="2954381"/>
    <lineage>
        <taxon>Bacteria</taxon>
        <taxon>Pseudomonadati</taxon>
        <taxon>Pseudomonadota</taxon>
        <taxon>Betaproteobacteria</taxon>
        <taxon>Candidatus Accumulibacter</taxon>
    </lineage>
</organism>
<evidence type="ECO:0000313" key="1">
    <source>
        <dbReference type="EMBL" id="NMQ06720.1"/>
    </source>
</evidence>
<accession>A0ABX1TDS8</accession>
<comment type="caution">
    <text evidence="1">The sequence shown here is derived from an EMBL/GenBank/DDBJ whole genome shotgun (WGS) entry which is preliminary data.</text>
</comment>
<proteinExistence type="predicted"/>
<sequence>MAEFVLSAAGWIDVTLLRRREAQGGEGSSGLYGAGFDIDSRRNPALLFKKPQKGTGADLAAMVRQQEVGTSDLVVFKQEYARYWRIRQPDNAVRR</sequence>
<protein>
    <submittedName>
        <fullName evidence="1">Uncharacterized protein</fullName>
    </submittedName>
</protein>